<protein>
    <submittedName>
        <fullName evidence="1">Uncharacterized protein</fullName>
    </submittedName>
</protein>
<feature type="non-terminal residue" evidence="1">
    <location>
        <position position="77"/>
    </location>
</feature>
<comment type="caution">
    <text evidence="1">The sequence shown here is derived from an EMBL/GenBank/DDBJ whole genome shotgun (WGS) entry which is preliminary data.</text>
</comment>
<accession>A0AAN4ZM03</accession>
<evidence type="ECO:0000313" key="2">
    <source>
        <dbReference type="Proteomes" id="UP001328107"/>
    </source>
</evidence>
<gene>
    <name evidence="1" type="ORF">PMAYCL1PPCAC_13883</name>
</gene>
<evidence type="ECO:0000313" key="1">
    <source>
        <dbReference type="EMBL" id="GMR43688.1"/>
    </source>
</evidence>
<feature type="non-terminal residue" evidence="1">
    <location>
        <position position="1"/>
    </location>
</feature>
<dbReference type="EMBL" id="BTRK01000003">
    <property type="protein sequence ID" value="GMR43688.1"/>
    <property type="molecule type" value="Genomic_DNA"/>
</dbReference>
<proteinExistence type="predicted"/>
<sequence>CGCICDQLSRVVGEHANRVIAQRVRNSELAVYDPLGDPVDGHRLGRLADIVRDLVPLHVARFEQRSELCKKFREMAV</sequence>
<organism evidence="1 2">
    <name type="scientific">Pristionchus mayeri</name>
    <dbReference type="NCBI Taxonomy" id="1317129"/>
    <lineage>
        <taxon>Eukaryota</taxon>
        <taxon>Metazoa</taxon>
        <taxon>Ecdysozoa</taxon>
        <taxon>Nematoda</taxon>
        <taxon>Chromadorea</taxon>
        <taxon>Rhabditida</taxon>
        <taxon>Rhabditina</taxon>
        <taxon>Diplogasteromorpha</taxon>
        <taxon>Diplogasteroidea</taxon>
        <taxon>Neodiplogasteridae</taxon>
        <taxon>Pristionchus</taxon>
    </lineage>
</organism>
<reference evidence="2" key="1">
    <citation type="submission" date="2022-10" db="EMBL/GenBank/DDBJ databases">
        <title>Genome assembly of Pristionchus species.</title>
        <authorList>
            <person name="Yoshida K."/>
            <person name="Sommer R.J."/>
        </authorList>
    </citation>
    <scope>NUCLEOTIDE SEQUENCE [LARGE SCALE GENOMIC DNA]</scope>
    <source>
        <strain evidence="2">RS5460</strain>
    </source>
</reference>
<dbReference type="AlphaFoldDB" id="A0AAN4ZM03"/>
<dbReference type="Proteomes" id="UP001328107">
    <property type="component" value="Unassembled WGS sequence"/>
</dbReference>
<name>A0AAN4ZM03_9BILA</name>
<keyword evidence="2" id="KW-1185">Reference proteome</keyword>